<evidence type="ECO:0000256" key="1">
    <source>
        <dbReference type="SAM" id="MobiDB-lite"/>
    </source>
</evidence>
<feature type="compositionally biased region" description="Low complexity" evidence="1">
    <location>
        <begin position="159"/>
        <end position="172"/>
    </location>
</feature>
<feature type="region of interest" description="Disordered" evidence="1">
    <location>
        <begin position="159"/>
        <end position="197"/>
    </location>
</feature>
<reference evidence="2" key="1">
    <citation type="submission" date="2022-12" db="EMBL/GenBank/DDBJ databases">
        <title>Genome assemblies of Blomia tropicalis.</title>
        <authorList>
            <person name="Cui Y."/>
        </authorList>
    </citation>
    <scope>NUCLEOTIDE SEQUENCE</scope>
    <source>
        <tissue evidence="2">Adult mites</tissue>
    </source>
</reference>
<organism evidence="2 3">
    <name type="scientific">Blomia tropicalis</name>
    <name type="common">Mite</name>
    <dbReference type="NCBI Taxonomy" id="40697"/>
    <lineage>
        <taxon>Eukaryota</taxon>
        <taxon>Metazoa</taxon>
        <taxon>Ecdysozoa</taxon>
        <taxon>Arthropoda</taxon>
        <taxon>Chelicerata</taxon>
        <taxon>Arachnida</taxon>
        <taxon>Acari</taxon>
        <taxon>Acariformes</taxon>
        <taxon>Sarcoptiformes</taxon>
        <taxon>Astigmata</taxon>
        <taxon>Glycyphagoidea</taxon>
        <taxon>Echimyopodidae</taxon>
        <taxon>Blomia</taxon>
    </lineage>
</organism>
<feature type="compositionally biased region" description="Basic residues" evidence="1">
    <location>
        <begin position="173"/>
        <end position="182"/>
    </location>
</feature>
<keyword evidence="3" id="KW-1185">Reference proteome</keyword>
<evidence type="ECO:0000313" key="3">
    <source>
        <dbReference type="Proteomes" id="UP001142055"/>
    </source>
</evidence>
<comment type="caution">
    <text evidence="2">The sequence shown here is derived from an EMBL/GenBank/DDBJ whole genome shotgun (WGS) entry which is preliminary data.</text>
</comment>
<gene>
    <name evidence="2" type="ORF">RDWZM_009879</name>
</gene>
<evidence type="ECO:0000313" key="2">
    <source>
        <dbReference type="EMBL" id="KAJ6215379.1"/>
    </source>
</evidence>
<dbReference type="AlphaFoldDB" id="A0A9Q0RI48"/>
<protein>
    <submittedName>
        <fullName evidence="2">Uncharacterized protein</fullName>
    </submittedName>
</protein>
<proteinExistence type="predicted"/>
<feature type="compositionally biased region" description="Gly residues" evidence="1">
    <location>
        <begin position="187"/>
        <end position="197"/>
    </location>
</feature>
<name>A0A9Q0RI48_BLOTA</name>
<accession>A0A9Q0RI48</accession>
<dbReference type="Proteomes" id="UP001142055">
    <property type="component" value="Chromosome 4"/>
</dbReference>
<sequence>MARIRIAKATSAAKTTMNNNHQHRQFQSLAVKIFLSFNIIICFNVWNDREFVELEAAYPGPSGVGNSVNVGENIGSTPHLSPIASVTILENPNSTFGSCFRMCCGNRSNNVKSDPADATMEEEMTALRIITDMEKMEQDYDGCNAGGVQTLSDQMDNSNNPNNPINQNNMKMPKGKGKKSSKRCSETGGGGVGGGENGGQQACVSVHVQDGANFNANCDPNNGTYSMPMPNEVENIQLEPIASTSNDNEQDIELAVVRISKI</sequence>
<dbReference type="EMBL" id="JAPWDV010000004">
    <property type="protein sequence ID" value="KAJ6215379.1"/>
    <property type="molecule type" value="Genomic_DNA"/>
</dbReference>